<dbReference type="RefSeq" id="WP_099307038.1">
    <property type="nucleotide sequence ID" value="NZ_PDVP01000008.1"/>
</dbReference>
<evidence type="ECO:0000256" key="2">
    <source>
        <dbReference type="ARBA" id="ARBA00022729"/>
    </source>
</evidence>
<dbReference type="EMBL" id="PDVP01000008">
    <property type="protein sequence ID" value="PHP66459.1"/>
    <property type="molecule type" value="Genomic_DNA"/>
</dbReference>
<proteinExistence type="inferred from homology"/>
<dbReference type="InterPro" id="IPR028082">
    <property type="entry name" value="Peripla_BP_I"/>
</dbReference>
<protein>
    <submittedName>
        <fullName evidence="5">Branched-chain amino acid ABC transporter substrate-binding protein</fullName>
    </submittedName>
</protein>
<dbReference type="Pfam" id="PF13458">
    <property type="entry name" value="Peripla_BP_6"/>
    <property type="match status" value="1"/>
</dbReference>
<feature type="domain" description="Leucine-binding protein" evidence="4">
    <location>
        <begin position="33"/>
        <end position="376"/>
    </location>
</feature>
<accession>A0A2G1QLW1</accession>
<feature type="signal peptide" evidence="3">
    <location>
        <begin position="1"/>
        <end position="24"/>
    </location>
</feature>
<name>A0A2G1QLW1_9HYPH</name>
<dbReference type="OrthoDB" id="9791590at2"/>
<feature type="chain" id="PRO_5013888122" evidence="3">
    <location>
        <begin position="25"/>
        <end position="386"/>
    </location>
</feature>
<reference evidence="5 6" key="1">
    <citation type="submission" date="2017-10" db="EMBL/GenBank/DDBJ databases">
        <title>Sedimentibacterium mangrovi gen. nov., sp. nov., a novel member of family Phyllobacteriacea isolated from mangrove sediment.</title>
        <authorList>
            <person name="Liao H."/>
            <person name="Tian Y."/>
        </authorList>
    </citation>
    <scope>NUCLEOTIDE SEQUENCE [LARGE SCALE GENOMIC DNA]</scope>
    <source>
        <strain evidence="5 6">X9-2-2</strain>
    </source>
</reference>
<evidence type="ECO:0000259" key="4">
    <source>
        <dbReference type="Pfam" id="PF13458"/>
    </source>
</evidence>
<dbReference type="Proteomes" id="UP000221168">
    <property type="component" value="Unassembled WGS sequence"/>
</dbReference>
<evidence type="ECO:0000313" key="6">
    <source>
        <dbReference type="Proteomes" id="UP000221168"/>
    </source>
</evidence>
<dbReference type="InterPro" id="IPR028081">
    <property type="entry name" value="Leu-bd"/>
</dbReference>
<dbReference type="PANTHER" id="PTHR47235:SF1">
    <property type="entry name" value="BLR6548 PROTEIN"/>
    <property type="match status" value="1"/>
</dbReference>
<evidence type="ECO:0000256" key="3">
    <source>
        <dbReference type="SAM" id="SignalP"/>
    </source>
</evidence>
<evidence type="ECO:0000256" key="1">
    <source>
        <dbReference type="ARBA" id="ARBA00010062"/>
    </source>
</evidence>
<dbReference type="PANTHER" id="PTHR47235">
    <property type="entry name" value="BLR6548 PROTEIN"/>
    <property type="match status" value="1"/>
</dbReference>
<organism evidence="5 6">
    <name type="scientific">Zhengella mangrovi</name>
    <dbReference type="NCBI Taxonomy" id="1982044"/>
    <lineage>
        <taxon>Bacteria</taxon>
        <taxon>Pseudomonadati</taxon>
        <taxon>Pseudomonadota</taxon>
        <taxon>Alphaproteobacteria</taxon>
        <taxon>Hyphomicrobiales</taxon>
        <taxon>Notoacmeibacteraceae</taxon>
        <taxon>Zhengella</taxon>
    </lineage>
</organism>
<dbReference type="CDD" id="cd06343">
    <property type="entry name" value="PBP1_ABC_ligand_binding-like"/>
    <property type="match status" value="1"/>
</dbReference>
<sequence>MKNAIRKSILALGLAAGMTSAAMAQQGVTDTEVLIGSNGDQSGIFAPFNVQAVKAAQMKFDQVNADGGIHGRKIRMIVEDHQYQVPKAVANFNKLINSDGVFAMILNLGTPHNIAGFPLMQAKKVANIAPLTSARQLLEGDTTYRYAGFSSYYGQIKAGVDYLVKEKNANKICAMYIPSDFGKEIQEGAMDEAKALGKEWAAETTHKPDETDFVGALTKLKDAGCDIIATALGVRQTIIAVATAKKLNWTSVTFLGSSAAYHEAIASQPGGITDGYYAAGGWADYKPRMDDPEVKKWHDDYVAKYNEEPGMAAILGYGAAETLVRALEAAGKDLTPESFQKGMESLEFHDVIADADIKYGPGDHQGGDIIVISKVEDGVFKEQARK</sequence>
<dbReference type="AlphaFoldDB" id="A0A2G1QLW1"/>
<evidence type="ECO:0000313" key="5">
    <source>
        <dbReference type="EMBL" id="PHP66459.1"/>
    </source>
</evidence>
<keyword evidence="2 3" id="KW-0732">Signal</keyword>
<comment type="caution">
    <text evidence="5">The sequence shown here is derived from an EMBL/GenBank/DDBJ whole genome shotgun (WGS) entry which is preliminary data.</text>
</comment>
<comment type="similarity">
    <text evidence="1">Belongs to the leucine-binding protein family.</text>
</comment>
<keyword evidence="6" id="KW-1185">Reference proteome</keyword>
<dbReference type="SUPFAM" id="SSF53822">
    <property type="entry name" value="Periplasmic binding protein-like I"/>
    <property type="match status" value="1"/>
</dbReference>
<dbReference type="Gene3D" id="3.40.50.2300">
    <property type="match status" value="2"/>
</dbReference>
<gene>
    <name evidence="5" type="ORF">CSC94_14350</name>
</gene>